<keyword evidence="1" id="KW-0378">Hydrolase</keyword>
<protein>
    <submittedName>
        <fullName evidence="1">Membrane dipeptidase</fullName>
        <ecNumber evidence="1">3.4.13.19</ecNumber>
    </submittedName>
</protein>
<accession>A0ABV2QEJ4</accession>
<dbReference type="InterPro" id="IPR008257">
    <property type="entry name" value="Pept_M19"/>
</dbReference>
<sequence>MEHSFIPSQENVQRARELHKNNIVFDSLAPGFIDEWVVTPSMREIGLEIQAKGGTRPAIKEAMARHLIEQCAKDEKTRQEYLDYWDRAGVTAGNYTLYASGPPDTAFEATVEAARQAKEFAKLFNGKLKVANTATEVENTYKAGDHAVMFNLQNAEPVGSDLDRVDKLHELGVRSMQLAYNLRTRYADGCLETNDGGLSRFGAALIEKMNSTGIMVDLSHASAGTARDAVAAPRRPVIASHTAARNISGHPRGLWDETLKGIADSGGYAGIVILPAFIVGPDGNDNAEKVGKPRSWATFDVVVDHILHMVNVMGADHVGVGTDWGKPYYNALTWTPEMVKPQKGFNWIGWRPQDRFDPNAQTYGMETWDQWPNLTASLLQRGVSEEVVTKIIGGNYMRVLREFSQ</sequence>
<dbReference type="Proteomes" id="UP001549320">
    <property type="component" value="Unassembled WGS sequence"/>
</dbReference>
<name>A0ABV2QEJ4_9BURK</name>
<gene>
    <name evidence="1" type="ORF">ABIE13_004579</name>
</gene>
<dbReference type="EMBL" id="JBEPSH010000009">
    <property type="protein sequence ID" value="MET4579451.1"/>
    <property type="molecule type" value="Genomic_DNA"/>
</dbReference>
<evidence type="ECO:0000313" key="2">
    <source>
        <dbReference type="Proteomes" id="UP001549320"/>
    </source>
</evidence>
<evidence type="ECO:0000313" key="1">
    <source>
        <dbReference type="EMBL" id="MET4579451.1"/>
    </source>
</evidence>
<dbReference type="Gene3D" id="3.20.20.140">
    <property type="entry name" value="Metal-dependent hydrolases"/>
    <property type="match status" value="1"/>
</dbReference>
<keyword evidence="1" id="KW-0224">Dipeptidase</keyword>
<comment type="caution">
    <text evidence="1">The sequence shown here is derived from an EMBL/GenBank/DDBJ whole genome shotgun (WGS) entry which is preliminary data.</text>
</comment>
<keyword evidence="2" id="KW-1185">Reference proteome</keyword>
<proteinExistence type="predicted"/>
<dbReference type="SUPFAM" id="SSF51556">
    <property type="entry name" value="Metallo-dependent hydrolases"/>
    <property type="match status" value="1"/>
</dbReference>
<dbReference type="GO" id="GO:0016805">
    <property type="term" value="F:dipeptidase activity"/>
    <property type="evidence" value="ECO:0007669"/>
    <property type="project" value="UniProtKB-KW"/>
</dbReference>
<dbReference type="InterPro" id="IPR032466">
    <property type="entry name" value="Metal_Hydrolase"/>
</dbReference>
<dbReference type="EC" id="3.4.13.19" evidence="1"/>
<dbReference type="RefSeq" id="WP_354447547.1">
    <property type="nucleotide sequence ID" value="NZ_JBEPSH010000009.1"/>
</dbReference>
<dbReference type="PANTHER" id="PTHR10443">
    <property type="entry name" value="MICROSOMAL DIPEPTIDASE"/>
    <property type="match status" value="1"/>
</dbReference>
<reference evidence="1 2" key="1">
    <citation type="submission" date="2024-06" db="EMBL/GenBank/DDBJ databases">
        <title>Sorghum-associated microbial communities from plants grown in Nebraska, USA.</title>
        <authorList>
            <person name="Schachtman D."/>
        </authorList>
    </citation>
    <scope>NUCLEOTIDE SEQUENCE [LARGE SCALE GENOMIC DNA]</scope>
    <source>
        <strain evidence="1 2">2709</strain>
    </source>
</reference>
<dbReference type="PANTHER" id="PTHR10443:SF12">
    <property type="entry name" value="DIPEPTIDASE"/>
    <property type="match status" value="1"/>
</dbReference>
<dbReference type="PROSITE" id="PS51365">
    <property type="entry name" value="RENAL_DIPEPTIDASE_2"/>
    <property type="match status" value="1"/>
</dbReference>
<dbReference type="Pfam" id="PF01244">
    <property type="entry name" value="Peptidase_M19"/>
    <property type="match status" value="1"/>
</dbReference>
<keyword evidence="1" id="KW-0645">Protease</keyword>
<organism evidence="1 2">
    <name type="scientific">Ottowia thiooxydans</name>
    <dbReference type="NCBI Taxonomy" id="219182"/>
    <lineage>
        <taxon>Bacteria</taxon>
        <taxon>Pseudomonadati</taxon>
        <taxon>Pseudomonadota</taxon>
        <taxon>Betaproteobacteria</taxon>
        <taxon>Burkholderiales</taxon>
        <taxon>Comamonadaceae</taxon>
        <taxon>Ottowia</taxon>
    </lineage>
</organism>